<gene>
    <name evidence="1" type="ORF">BDN72DRAFT_842444</name>
</gene>
<name>A0ACD3APT5_9AGAR</name>
<organism evidence="1 2">
    <name type="scientific">Pluteus cervinus</name>
    <dbReference type="NCBI Taxonomy" id="181527"/>
    <lineage>
        <taxon>Eukaryota</taxon>
        <taxon>Fungi</taxon>
        <taxon>Dikarya</taxon>
        <taxon>Basidiomycota</taxon>
        <taxon>Agaricomycotina</taxon>
        <taxon>Agaricomycetes</taxon>
        <taxon>Agaricomycetidae</taxon>
        <taxon>Agaricales</taxon>
        <taxon>Pluteineae</taxon>
        <taxon>Pluteaceae</taxon>
        <taxon>Pluteus</taxon>
    </lineage>
</organism>
<sequence>MSTAPVWIVSREGIEDRRPSKRPRYSQDSPQDVHNSVQATHDISRLRRWRTPEHITWEELCSFFPGPAPMLESLSLQLDKSDGEGFYRSLDGLFSGVAPPLRHLSIQHIHAGSLLLTCTNLTVLEIRNPTPQYSASTFLSVLRKLSRLVSLHVSCALQPPKNYDRDPGPTYTPLPRQTRVVKLPSLEFFSFYGLCYDQDLDFLSHFSFPSTTLLLFSSGYPFRQNTSYAAVADFLKVYASARQDSVVPKPTVIELRSEYARLKLNIRVGHRILCGLKLNSAGGDGDDQHSVPDDPSVTEMFSHLSYPTVTEFFTACYIDPLVWPIISSSLPALKHISIEELYIQYEEDTVPIFEAIIDNYQDKPSSPSFWTPIFPRLRFLSLKKVAFSEICQTSLVKALRGRQKASSGLETLKIDHCRGVQEELVDELVKIEGLSVDWFDFESENESDDSDEEPRAFDAEAYGENYNEGEALDEGEIDVPCAQSDDIRRYQVDSYIPI</sequence>
<dbReference type="EMBL" id="ML208363">
    <property type="protein sequence ID" value="TFK67953.1"/>
    <property type="molecule type" value="Genomic_DNA"/>
</dbReference>
<reference evidence="1 2" key="1">
    <citation type="journal article" date="2019" name="Nat. Ecol. Evol.">
        <title>Megaphylogeny resolves global patterns of mushroom evolution.</title>
        <authorList>
            <person name="Varga T."/>
            <person name="Krizsan K."/>
            <person name="Foldi C."/>
            <person name="Dima B."/>
            <person name="Sanchez-Garcia M."/>
            <person name="Sanchez-Ramirez S."/>
            <person name="Szollosi G.J."/>
            <person name="Szarkandi J.G."/>
            <person name="Papp V."/>
            <person name="Albert L."/>
            <person name="Andreopoulos W."/>
            <person name="Angelini C."/>
            <person name="Antonin V."/>
            <person name="Barry K.W."/>
            <person name="Bougher N.L."/>
            <person name="Buchanan P."/>
            <person name="Buyck B."/>
            <person name="Bense V."/>
            <person name="Catcheside P."/>
            <person name="Chovatia M."/>
            <person name="Cooper J."/>
            <person name="Damon W."/>
            <person name="Desjardin D."/>
            <person name="Finy P."/>
            <person name="Geml J."/>
            <person name="Haridas S."/>
            <person name="Hughes K."/>
            <person name="Justo A."/>
            <person name="Karasinski D."/>
            <person name="Kautmanova I."/>
            <person name="Kiss B."/>
            <person name="Kocsube S."/>
            <person name="Kotiranta H."/>
            <person name="LaButti K.M."/>
            <person name="Lechner B.E."/>
            <person name="Liimatainen K."/>
            <person name="Lipzen A."/>
            <person name="Lukacs Z."/>
            <person name="Mihaltcheva S."/>
            <person name="Morgado L.N."/>
            <person name="Niskanen T."/>
            <person name="Noordeloos M.E."/>
            <person name="Ohm R.A."/>
            <person name="Ortiz-Santana B."/>
            <person name="Ovrebo C."/>
            <person name="Racz N."/>
            <person name="Riley R."/>
            <person name="Savchenko A."/>
            <person name="Shiryaev A."/>
            <person name="Soop K."/>
            <person name="Spirin V."/>
            <person name="Szebenyi C."/>
            <person name="Tomsovsky M."/>
            <person name="Tulloss R.E."/>
            <person name="Uehling J."/>
            <person name="Grigoriev I.V."/>
            <person name="Vagvolgyi C."/>
            <person name="Papp T."/>
            <person name="Martin F.M."/>
            <person name="Miettinen O."/>
            <person name="Hibbett D.S."/>
            <person name="Nagy L.G."/>
        </authorList>
    </citation>
    <scope>NUCLEOTIDE SEQUENCE [LARGE SCALE GENOMIC DNA]</scope>
    <source>
        <strain evidence="1 2">NL-1719</strain>
    </source>
</reference>
<evidence type="ECO:0000313" key="2">
    <source>
        <dbReference type="Proteomes" id="UP000308600"/>
    </source>
</evidence>
<keyword evidence="2" id="KW-1185">Reference proteome</keyword>
<accession>A0ACD3APT5</accession>
<proteinExistence type="predicted"/>
<dbReference type="Proteomes" id="UP000308600">
    <property type="component" value="Unassembled WGS sequence"/>
</dbReference>
<protein>
    <submittedName>
        <fullName evidence="1">Uncharacterized protein</fullName>
    </submittedName>
</protein>
<evidence type="ECO:0000313" key="1">
    <source>
        <dbReference type="EMBL" id="TFK67953.1"/>
    </source>
</evidence>